<name>A0AAN5DGU5_9BILA</name>
<accession>A0AAN5DGU5</accession>
<keyword evidence="4" id="KW-0805">Transcription regulation</keyword>
<keyword evidence="8" id="KW-0539">Nucleus</keyword>
<sequence length="393" mass="44622">MPESAAKPPRKCLVCSVPVHGATLGMDCCRACATFFKRAKLAGKKFACRAGDRKCKIVNDDKFTCRRCRFDRCVAVGLTYDGPLRVNKKPIREDVETPPSTSSDDASTSTSCSTSRLNAQPESSTSRLPERILERIGREYNASVERRRVQEARILEQCDEKKLAPHLTQTIYLANYESSLLMHNICVAETLIFFRQAFPSLASLSDRDRDVLFKSYIGKFSTIDSNFRTRKVWGELKRFVMGGVLVCIDLESTDRWLGDGKGGENRQSLLESMRWHTNSHLALIRPIFEKAQITNKEFYALLALLLCEIDSSADLGDHVFGVVDEIQKEVLEDLQRYYNEEMGLSDFSTRLGNLMTLSHSARECNSLSQECLRLLTTVFDLYRSEELIMELFI</sequence>
<dbReference type="GO" id="GO:0043565">
    <property type="term" value="F:sequence-specific DNA binding"/>
    <property type="evidence" value="ECO:0007669"/>
    <property type="project" value="InterPro"/>
</dbReference>
<dbReference type="InterPro" id="IPR035500">
    <property type="entry name" value="NHR-like_dom_sf"/>
</dbReference>
<dbReference type="SMART" id="SM00430">
    <property type="entry name" value="HOLI"/>
    <property type="match status" value="1"/>
</dbReference>
<dbReference type="PROSITE" id="PS51030">
    <property type="entry name" value="NUCLEAR_REC_DBD_2"/>
    <property type="match status" value="1"/>
</dbReference>
<dbReference type="InterPro" id="IPR000536">
    <property type="entry name" value="Nucl_hrmn_rcpt_lig-bd"/>
</dbReference>
<feature type="compositionally biased region" description="Polar residues" evidence="9">
    <location>
        <begin position="116"/>
        <end position="127"/>
    </location>
</feature>
<evidence type="ECO:0008006" key="14">
    <source>
        <dbReference type="Google" id="ProtNLM"/>
    </source>
</evidence>
<evidence type="ECO:0000256" key="5">
    <source>
        <dbReference type="ARBA" id="ARBA00023125"/>
    </source>
</evidence>
<reference evidence="13" key="1">
    <citation type="submission" date="2022-10" db="EMBL/GenBank/DDBJ databases">
        <title>Genome assembly of Pristionchus species.</title>
        <authorList>
            <person name="Yoshida K."/>
            <person name="Sommer R.J."/>
        </authorList>
    </citation>
    <scope>NUCLEOTIDE SEQUENCE [LARGE SCALE GENOMIC DNA]</scope>
    <source>
        <strain evidence="13">RS5460</strain>
    </source>
</reference>
<dbReference type="Proteomes" id="UP001328107">
    <property type="component" value="Unassembled WGS sequence"/>
</dbReference>
<keyword evidence="5" id="KW-0238">DNA-binding</keyword>
<evidence type="ECO:0000313" key="12">
    <source>
        <dbReference type="EMBL" id="GMR62267.1"/>
    </source>
</evidence>
<dbReference type="AlphaFoldDB" id="A0AAN5DGU5"/>
<keyword evidence="6" id="KW-0804">Transcription</keyword>
<dbReference type="GO" id="GO:0008270">
    <property type="term" value="F:zinc ion binding"/>
    <property type="evidence" value="ECO:0007669"/>
    <property type="project" value="UniProtKB-KW"/>
</dbReference>
<dbReference type="PANTHER" id="PTHR46011:SF6">
    <property type="entry name" value="HIGH ZINC ACTIVATED NUCLEAR RECEPTOR PROTEIN"/>
    <property type="match status" value="1"/>
</dbReference>
<evidence type="ECO:0000256" key="1">
    <source>
        <dbReference type="ARBA" id="ARBA00022723"/>
    </source>
</evidence>
<feature type="region of interest" description="Disordered" evidence="9">
    <location>
        <begin position="89"/>
        <end position="128"/>
    </location>
</feature>
<evidence type="ECO:0000259" key="10">
    <source>
        <dbReference type="PROSITE" id="PS51030"/>
    </source>
</evidence>
<keyword evidence="2" id="KW-0863">Zinc-finger</keyword>
<dbReference type="SUPFAM" id="SSF57716">
    <property type="entry name" value="Glucocorticoid receptor-like (DNA-binding domain)"/>
    <property type="match status" value="1"/>
</dbReference>
<dbReference type="PROSITE" id="PS51843">
    <property type="entry name" value="NR_LBD"/>
    <property type="match status" value="1"/>
</dbReference>
<feature type="domain" description="Nuclear receptor" evidence="10">
    <location>
        <begin position="9"/>
        <end position="85"/>
    </location>
</feature>
<evidence type="ECO:0000256" key="8">
    <source>
        <dbReference type="ARBA" id="ARBA00023242"/>
    </source>
</evidence>
<dbReference type="SMART" id="SM00399">
    <property type="entry name" value="ZnF_C4"/>
    <property type="match status" value="1"/>
</dbReference>
<dbReference type="InterPro" id="IPR013088">
    <property type="entry name" value="Znf_NHR/GATA"/>
</dbReference>
<feature type="domain" description="NR LBD" evidence="11">
    <location>
        <begin position="120"/>
        <end position="393"/>
    </location>
</feature>
<proteinExistence type="predicted"/>
<gene>
    <name evidence="12" type="ORF">PMAYCL1PPCAC_32462</name>
</gene>
<evidence type="ECO:0000256" key="2">
    <source>
        <dbReference type="ARBA" id="ARBA00022771"/>
    </source>
</evidence>
<evidence type="ECO:0000256" key="6">
    <source>
        <dbReference type="ARBA" id="ARBA00023163"/>
    </source>
</evidence>
<feature type="compositionally biased region" description="Low complexity" evidence="9">
    <location>
        <begin position="97"/>
        <end position="115"/>
    </location>
</feature>
<dbReference type="Pfam" id="PF00104">
    <property type="entry name" value="Hormone_recep"/>
    <property type="match status" value="1"/>
</dbReference>
<evidence type="ECO:0000259" key="11">
    <source>
        <dbReference type="PROSITE" id="PS51843"/>
    </source>
</evidence>
<keyword evidence="1" id="KW-0479">Metal-binding</keyword>
<keyword evidence="3" id="KW-0862">Zinc</keyword>
<protein>
    <recommendedName>
        <fullName evidence="14">Nuclear receptor</fullName>
    </recommendedName>
</protein>
<dbReference type="GO" id="GO:0005634">
    <property type="term" value="C:nucleus"/>
    <property type="evidence" value="ECO:0007669"/>
    <property type="project" value="TreeGrafter"/>
</dbReference>
<evidence type="ECO:0000256" key="7">
    <source>
        <dbReference type="ARBA" id="ARBA00023170"/>
    </source>
</evidence>
<evidence type="ECO:0000256" key="3">
    <source>
        <dbReference type="ARBA" id="ARBA00022833"/>
    </source>
</evidence>
<dbReference type="GO" id="GO:0003700">
    <property type="term" value="F:DNA-binding transcription factor activity"/>
    <property type="evidence" value="ECO:0007669"/>
    <property type="project" value="InterPro"/>
</dbReference>
<dbReference type="Gene3D" id="3.30.50.10">
    <property type="entry name" value="Erythroid Transcription Factor GATA-1, subunit A"/>
    <property type="match status" value="1"/>
</dbReference>
<dbReference type="Gene3D" id="1.10.565.10">
    <property type="entry name" value="Retinoid X Receptor"/>
    <property type="match status" value="1"/>
</dbReference>
<organism evidence="12 13">
    <name type="scientific">Pristionchus mayeri</name>
    <dbReference type="NCBI Taxonomy" id="1317129"/>
    <lineage>
        <taxon>Eukaryota</taxon>
        <taxon>Metazoa</taxon>
        <taxon>Ecdysozoa</taxon>
        <taxon>Nematoda</taxon>
        <taxon>Chromadorea</taxon>
        <taxon>Rhabditida</taxon>
        <taxon>Rhabditina</taxon>
        <taxon>Diplogasteromorpha</taxon>
        <taxon>Diplogasteroidea</taxon>
        <taxon>Neodiplogasteridae</taxon>
        <taxon>Pristionchus</taxon>
    </lineage>
</organism>
<dbReference type="SUPFAM" id="SSF48508">
    <property type="entry name" value="Nuclear receptor ligand-binding domain"/>
    <property type="match status" value="1"/>
</dbReference>
<dbReference type="InterPro" id="IPR001628">
    <property type="entry name" value="Znf_hrmn_rcpt"/>
</dbReference>
<evidence type="ECO:0000256" key="4">
    <source>
        <dbReference type="ARBA" id="ARBA00023015"/>
    </source>
</evidence>
<dbReference type="PANTHER" id="PTHR46011">
    <property type="entry name" value="NUCLEAR HORMONE RECEPTOR FAMILY MEMBER NHR-86-RELATED"/>
    <property type="match status" value="1"/>
</dbReference>
<comment type="caution">
    <text evidence="12">The sequence shown here is derived from an EMBL/GenBank/DDBJ whole genome shotgun (WGS) entry which is preliminary data.</text>
</comment>
<evidence type="ECO:0000313" key="13">
    <source>
        <dbReference type="Proteomes" id="UP001328107"/>
    </source>
</evidence>
<keyword evidence="7" id="KW-0675">Receptor</keyword>
<keyword evidence="13" id="KW-1185">Reference proteome</keyword>
<dbReference type="Pfam" id="PF00105">
    <property type="entry name" value="zf-C4"/>
    <property type="match status" value="1"/>
</dbReference>
<dbReference type="EMBL" id="BTRK01000006">
    <property type="protein sequence ID" value="GMR62267.1"/>
    <property type="molecule type" value="Genomic_DNA"/>
</dbReference>
<evidence type="ECO:0000256" key="9">
    <source>
        <dbReference type="SAM" id="MobiDB-lite"/>
    </source>
</evidence>